<evidence type="ECO:0000313" key="2">
    <source>
        <dbReference type="Proteomes" id="UP000000692"/>
    </source>
</evidence>
<protein>
    <submittedName>
        <fullName evidence="1">Uncharacterized protein</fullName>
    </submittedName>
</protein>
<dbReference type="HOGENOM" id="CLU_3200864_0_0_5"/>
<dbReference type="Proteomes" id="UP000000692">
    <property type="component" value="Chromosome"/>
</dbReference>
<sequence length="45" mass="4719">MGFVCAGSNLAGGVTLEPRRAALRHESAACALYHRDIALLYASAD</sequence>
<accession>F9Y8S9</accession>
<keyword evidence="2" id="KW-1185">Reference proteome</keyword>
<reference evidence="1 2" key="1">
    <citation type="journal article" date="2011" name="J. Bacteriol.">
        <title>Complete genome sequence of the industrial strain Ketogulonicigenium vulgare WSH-001.</title>
        <authorList>
            <person name="Liu L."/>
            <person name="Li Y."/>
            <person name="Zhang J."/>
            <person name="Zhou Z."/>
            <person name="Liu J."/>
            <person name="Li X."/>
            <person name="Zhou J."/>
            <person name="Du G."/>
            <person name="Wang L."/>
            <person name="Chen J."/>
        </authorList>
    </citation>
    <scope>NUCLEOTIDE SEQUENCE [LARGE SCALE GENOMIC DNA]</scope>
    <source>
        <strain evidence="1 2">WSH-001</strain>
    </source>
</reference>
<proteinExistence type="predicted"/>
<gene>
    <name evidence="1" type="ordered locus">KVU_1409</name>
</gene>
<evidence type="ECO:0000313" key="1">
    <source>
        <dbReference type="EMBL" id="AEM41248.1"/>
    </source>
</evidence>
<name>F9Y8S9_KETVW</name>
<organism evidence="1 2">
    <name type="scientific">Ketogulonicigenium vulgare (strain WSH-001)</name>
    <dbReference type="NCBI Taxonomy" id="759362"/>
    <lineage>
        <taxon>Bacteria</taxon>
        <taxon>Pseudomonadati</taxon>
        <taxon>Pseudomonadota</taxon>
        <taxon>Alphaproteobacteria</taxon>
        <taxon>Rhodobacterales</taxon>
        <taxon>Roseobacteraceae</taxon>
        <taxon>Ketogulonicigenium</taxon>
    </lineage>
</organism>
<dbReference type="OrthoDB" id="7778977at2"/>
<dbReference type="EMBL" id="CP002018">
    <property type="protein sequence ID" value="AEM41248.1"/>
    <property type="molecule type" value="Genomic_DNA"/>
</dbReference>
<dbReference type="PATRIC" id="fig|759362.5.peg.1458"/>
<dbReference type="KEGG" id="kvl:KVU_1409"/>
<dbReference type="AlphaFoldDB" id="F9Y8S9"/>